<dbReference type="Pfam" id="PF07729">
    <property type="entry name" value="FCD"/>
    <property type="match status" value="1"/>
</dbReference>
<dbReference type="SMART" id="SM00895">
    <property type="entry name" value="FCD"/>
    <property type="match status" value="1"/>
</dbReference>
<dbReference type="GO" id="GO:0003700">
    <property type="term" value="F:DNA-binding transcription factor activity"/>
    <property type="evidence" value="ECO:0007669"/>
    <property type="project" value="InterPro"/>
</dbReference>
<evidence type="ECO:0000256" key="1">
    <source>
        <dbReference type="ARBA" id="ARBA00023015"/>
    </source>
</evidence>
<evidence type="ECO:0000256" key="3">
    <source>
        <dbReference type="ARBA" id="ARBA00023163"/>
    </source>
</evidence>
<dbReference type="InterPro" id="IPR036388">
    <property type="entry name" value="WH-like_DNA-bd_sf"/>
</dbReference>
<sequence length="236" mass="25831">MPDTDKSPKRALADHIRSAVLTTSLAPGADLDEAQLAQEFGLSRTPLREVLRELAGEGYLTLQPNRGARVSDMSFATMRGFFQAAPMVYGAILRMAALNATRAQITALKDAQSAFKHALDVGHAADRALTNNRFHEITGEMAANIYLQPSFNRLLIDHARLSITFYNPSASALSKERELASRQHDAIIEAIEARDADTAAQLAIDHWNLSRNQIELFVFPDALDVPLGSLPPQMPA</sequence>
<gene>
    <name evidence="5" type="ORF">HZ995_08885</name>
</gene>
<name>A0A975EM29_9RHOB</name>
<dbReference type="InterPro" id="IPR011711">
    <property type="entry name" value="GntR_C"/>
</dbReference>
<protein>
    <submittedName>
        <fullName evidence="5">GntR family transcriptional regulator</fullName>
    </submittedName>
</protein>
<evidence type="ECO:0000259" key="4">
    <source>
        <dbReference type="PROSITE" id="PS50949"/>
    </source>
</evidence>
<dbReference type="PANTHER" id="PTHR43537">
    <property type="entry name" value="TRANSCRIPTIONAL REGULATOR, GNTR FAMILY"/>
    <property type="match status" value="1"/>
</dbReference>
<dbReference type="SMART" id="SM00345">
    <property type="entry name" value="HTH_GNTR"/>
    <property type="match status" value="1"/>
</dbReference>
<dbReference type="AlphaFoldDB" id="A0A975EM29"/>
<keyword evidence="3" id="KW-0804">Transcription</keyword>
<accession>A0A975EM29</accession>
<dbReference type="Pfam" id="PF00392">
    <property type="entry name" value="GntR"/>
    <property type="match status" value="1"/>
</dbReference>
<dbReference type="SUPFAM" id="SSF48008">
    <property type="entry name" value="GntR ligand-binding domain-like"/>
    <property type="match status" value="1"/>
</dbReference>
<dbReference type="CDD" id="cd07377">
    <property type="entry name" value="WHTH_GntR"/>
    <property type="match status" value="1"/>
</dbReference>
<dbReference type="PANTHER" id="PTHR43537:SF53">
    <property type="entry name" value="HTH-TYPE TRANSCRIPTIONAL REPRESSOR NANR"/>
    <property type="match status" value="1"/>
</dbReference>
<keyword evidence="2" id="KW-0238">DNA-binding</keyword>
<evidence type="ECO:0000313" key="5">
    <source>
        <dbReference type="EMBL" id="QTN34628.1"/>
    </source>
</evidence>
<evidence type="ECO:0000256" key="2">
    <source>
        <dbReference type="ARBA" id="ARBA00023125"/>
    </source>
</evidence>
<reference evidence="5" key="1">
    <citation type="submission" date="2020-07" db="EMBL/GenBank/DDBJ databases">
        <title>Genome sequences of bacteria associated with the marine, planktonic diatom Thalassiosira profunda strain ECT2AJA-044.</title>
        <authorList>
            <person name="Gargas C.B."/>
            <person name="Roberts W.R."/>
            <person name="Alverson A.J."/>
        </authorList>
    </citation>
    <scope>NUCLEOTIDE SEQUENCE</scope>
    <source>
        <strain evidence="5">ECT2AJA-044</strain>
    </source>
</reference>
<dbReference type="KEGG" id="cact:HZ995_08885"/>
<dbReference type="Gene3D" id="1.20.120.530">
    <property type="entry name" value="GntR ligand-binding domain-like"/>
    <property type="match status" value="1"/>
</dbReference>
<organism evidence="5 6">
    <name type="scientific">Cognatishimia activa</name>
    <dbReference type="NCBI Taxonomy" id="1715691"/>
    <lineage>
        <taxon>Bacteria</taxon>
        <taxon>Pseudomonadati</taxon>
        <taxon>Pseudomonadota</taxon>
        <taxon>Alphaproteobacteria</taxon>
        <taxon>Rhodobacterales</taxon>
        <taxon>Paracoccaceae</taxon>
        <taxon>Cognatishimia</taxon>
    </lineage>
</organism>
<feature type="domain" description="HTH gntR-type" evidence="4">
    <location>
        <begin position="6"/>
        <end position="73"/>
    </location>
</feature>
<dbReference type="InterPro" id="IPR008920">
    <property type="entry name" value="TF_FadR/GntR_C"/>
</dbReference>
<proteinExistence type="predicted"/>
<dbReference type="Gene3D" id="1.10.10.10">
    <property type="entry name" value="Winged helix-like DNA-binding domain superfamily/Winged helix DNA-binding domain"/>
    <property type="match status" value="1"/>
</dbReference>
<dbReference type="GO" id="GO:0003677">
    <property type="term" value="F:DNA binding"/>
    <property type="evidence" value="ECO:0007669"/>
    <property type="project" value="UniProtKB-KW"/>
</dbReference>
<dbReference type="Proteomes" id="UP000665026">
    <property type="component" value="Chromosome"/>
</dbReference>
<keyword evidence="1" id="KW-0805">Transcription regulation</keyword>
<dbReference type="EMBL" id="CP060010">
    <property type="protein sequence ID" value="QTN34628.1"/>
    <property type="molecule type" value="Genomic_DNA"/>
</dbReference>
<evidence type="ECO:0000313" key="6">
    <source>
        <dbReference type="Proteomes" id="UP000665026"/>
    </source>
</evidence>
<dbReference type="InterPro" id="IPR036390">
    <property type="entry name" value="WH_DNA-bd_sf"/>
</dbReference>
<dbReference type="PROSITE" id="PS50949">
    <property type="entry name" value="HTH_GNTR"/>
    <property type="match status" value="1"/>
</dbReference>
<dbReference type="RefSeq" id="WP_209355319.1">
    <property type="nucleotide sequence ID" value="NZ_CP060010.1"/>
</dbReference>
<dbReference type="InterPro" id="IPR000524">
    <property type="entry name" value="Tscrpt_reg_HTH_GntR"/>
</dbReference>
<dbReference type="SUPFAM" id="SSF46785">
    <property type="entry name" value="Winged helix' DNA-binding domain"/>
    <property type="match status" value="1"/>
</dbReference>